<dbReference type="HOGENOM" id="CLU_1674999_0_0_3"/>
<evidence type="ECO:0000313" key="1">
    <source>
        <dbReference type="EMBL" id="ADN18660.1"/>
    </source>
</evidence>
<accession>E0UNY0</accession>
<organism evidence="1 2">
    <name type="scientific">Gloeothece verrucosa (strain PCC 7822)</name>
    <name type="common">Cyanothece sp. (strain PCC 7822)</name>
    <dbReference type="NCBI Taxonomy" id="497965"/>
    <lineage>
        <taxon>Bacteria</taxon>
        <taxon>Bacillati</taxon>
        <taxon>Cyanobacteriota</taxon>
        <taxon>Cyanophyceae</taxon>
        <taxon>Oscillatoriophycideae</taxon>
        <taxon>Chroococcales</taxon>
        <taxon>Aphanothecaceae</taxon>
        <taxon>Gloeothece</taxon>
        <taxon>Gloeothece verrucosa</taxon>
    </lineage>
</organism>
<dbReference type="KEGG" id="cyj:Cyan7822_6648"/>
<keyword evidence="2" id="KW-1185">Reference proteome</keyword>
<keyword evidence="1" id="KW-0614">Plasmid</keyword>
<dbReference type="AlphaFoldDB" id="E0UNY0"/>
<dbReference type="Proteomes" id="UP000008206">
    <property type="component" value="Plasmid Cy782205"/>
</dbReference>
<dbReference type="OrthoDB" id="671573at2"/>
<evidence type="ECO:0000313" key="2">
    <source>
        <dbReference type="Proteomes" id="UP000008206"/>
    </source>
</evidence>
<gene>
    <name evidence="1" type="ordered locus">Cyan7822_6648</name>
</gene>
<reference evidence="2" key="1">
    <citation type="journal article" date="2011" name="MBio">
        <title>Novel metabolic attributes of the genus Cyanothece, comprising a group of unicellular nitrogen-fixing Cyanobacteria.</title>
        <authorList>
            <person name="Bandyopadhyay A."/>
            <person name="Elvitigala T."/>
            <person name="Welsh E."/>
            <person name="Stockel J."/>
            <person name="Liberton M."/>
            <person name="Min H."/>
            <person name="Sherman L.A."/>
            <person name="Pakrasi H.B."/>
        </authorList>
    </citation>
    <scope>NUCLEOTIDE SEQUENCE [LARGE SCALE GENOMIC DNA]</scope>
    <source>
        <strain evidence="2">PCC 7822</strain>
        <plasmid evidence="2">Cy782205</plasmid>
    </source>
</reference>
<proteinExistence type="predicted"/>
<name>E0UNY0_GLOV7</name>
<sequence>MNSSRRTVKIFNYIEELDAFTVTSEYQKIANTLGLNEWNPVVWIGRYFLLDNDFGEHWFDNWELRAEKAEKAAVLGLDSIDLFIIDPERFQNGRDGPLHSPEQRKQFWTDVLISLELSYELLCNEARLYNAKVKKILPEDSIEDLEYRINRLLSEDL</sequence>
<geneLocation type="plasmid" evidence="1 2">
    <name>Cy782205</name>
</geneLocation>
<dbReference type="RefSeq" id="WP_013325782.1">
    <property type="nucleotide sequence ID" value="NC_014504.1"/>
</dbReference>
<protein>
    <submittedName>
        <fullName evidence="1">Uncharacterized protein</fullName>
    </submittedName>
</protein>
<dbReference type="EMBL" id="CP002203">
    <property type="protein sequence ID" value="ADN18660.1"/>
    <property type="molecule type" value="Genomic_DNA"/>
</dbReference>